<reference evidence="2" key="1">
    <citation type="submission" date="2018-07" db="EMBL/GenBank/DDBJ databases">
        <authorList>
            <person name="Quirk P.G."/>
            <person name="Krulwich T.A."/>
        </authorList>
    </citation>
    <scope>NUCLEOTIDE SEQUENCE</scope>
</reference>
<evidence type="ECO:0000256" key="1">
    <source>
        <dbReference type="SAM" id="MobiDB-lite"/>
    </source>
</evidence>
<evidence type="ECO:0000313" key="2">
    <source>
        <dbReference type="EMBL" id="SSX25439.1"/>
    </source>
</evidence>
<feature type="region of interest" description="Disordered" evidence="1">
    <location>
        <begin position="1"/>
        <end position="70"/>
    </location>
</feature>
<sequence length="208" mass="23935">MCAENIRLKRQSPNNVTRPVYSSVRERSPVPAALKATISQSSQSSKSSHEEYNPSTSKGQQPKQFSQEEFNDHCRDLNLSEQRQEVEGSRLAENGLLQRSVKTTLYRTKEKKIWASNFSKQNITLFVKARNAQVDPEIEQEEYDEDVDKALEEEITYECTYLNNLEALFSLFKTEHIPREWRLFLDGSSNSLKAVQQKRVALNTIGLC</sequence>
<name>A0A336M945_CULSO</name>
<dbReference type="VEuPathDB" id="VectorBase:CSON012354"/>
<feature type="compositionally biased region" description="Polar residues" evidence="1">
    <location>
        <begin position="53"/>
        <end position="68"/>
    </location>
</feature>
<protein>
    <submittedName>
        <fullName evidence="2">CSON012354 protein</fullName>
    </submittedName>
</protein>
<dbReference type="AlphaFoldDB" id="A0A336M945"/>
<dbReference type="EMBL" id="UFQT01000578">
    <property type="protein sequence ID" value="SSX25439.1"/>
    <property type="molecule type" value="Genomic_DNA"/>
</dbReference>
<organism evidence="2">
    <name type="scientific">Culicoides sonorensis</name>
    <name type="common">Biting midge</name>
    <dbReference type="NCBI Taxonomy" id="179676"/>
    <lineage>
        <taxon>Eukaryota</taxon>
        <taxon>Metazoa</taxon>
        <taxon>Ecdysozoa</taxon>
        <taxon>Arthropoda</taxon>
        <taxon>Hexapoda</taxon>
        <taxon>Insecta</taxon>
        <taxon>Pterygota</taxon>
        <taxon>Neoptera</taxon>
        <taxon>Endopterygota</taxon>
        <taxon>Diptera</taxon>
        <taxon>Nematocera</taxon>
        <taxon>Chironomoidea</taxon>
        <taxon>Ceratopogonidae</taxon>
        <taxon>Ceratopogoninae</taxon>
        <taxon>Culicoides</taxon>
        <taxon>Monoculicoides</taxon>
    </lineage>
</organism>
<gene>
    <name evidence="2" type="primary">CSON012354</name>
</gene>
<accession>A0A336M945</accession>
<proteinExistence type="predicted"/>